<keyword evidence="3" id="KW-1185">Reference proteome</keyword>
<dbReference type="Proteomes" id="UP000184600">
    <property type="component" value="Unassembled WGS sequence"/>
</dbReference>
<dbReference type="SUPFAM" id="SSF55729">
    <property type="entry name" value="Acyl-CoA N-acyltransferases (Nat)"/>
    <property type="match status" value="1"/>
</dbReference>
<dbReference type="InterPro" id="IPR016181">
    <property type="entry name" value="Acyl_CoA_acyltransferase"/>
</dbReference>
<sequence>MDITLRKAQTSDIDFLILLRDATMRPYLEDVGMPTTREDYIKRIEYEFDHARIIECDGTAAGLFKAAFIHELNQWYIFQIQVHPQYQNQTIGRQLIQSLIDQARLSGADVGLSVIKTNPAQKLYVSLGFECISETNEEYNMMLKTG</sequence>
<evidence type="ECO:0000259" key="1">
    <source>
        <dbReference type="PROSITE" id="PS51186"/>
    </source>
</evidence>
<dbReference type="AlphaFoldDB" id="A0A1M7YVY4"/>
<dbReference type="STRING" id="1117707.VQ7734_02530"/>
<accession>A0A1M7YVY4</accession>
<keyword evidence="2" id="KW-0808">Transferase</keyword>
<dbReference type="GO" id="GO:0016747">
    <property type="term" value="F:acyltransferase activity, transferring groups other than amino-acyl groups"/>
    <property type="evidence" value="ECO:0007669"/>
    <property type="project" value="InterPro"/>
</dbReference>
<dbReference type="CDD" id="cd04301">
    <property type="entry name" value="NAT_SF"/>
    <property type="match status" value="1"/>
</dbReference>
<evidence type="ECO:0000313" key="2">
    <source>
        <dbReference type="EMBL" id="SHO56761.1"/>
    </source>
</evidence>
<dbReference type="Pfam" id="PF00583">
    <property type="entry name" value="Acetyltransf_1"/>
    <property type="match status" value="1"/>
</dbReference>
<proteinExistence type="predicted"/>
<dbReference type="EMBL" id="FRFG01000028">
    <property type="protein sequence ID" value="SHO56761.1"/>
    <property type="molecule type" value="Genomic_DNA"/>
</dbReference>
<protein>
    <submittedName>
        <fullName evidence="2">Ribosomal-protein-alanine N-acetyltransferase</fullName>
    </submittedName>
</protein>
<dbReference type="PROSITE" id="PS51186">
    <property type="entry name" value="GNAT"/>
    <property type="match status" value="1"/>
</dbReference>
<dbReference type="OrthoDB" id="5522469at2"/>
<gene>
    <name evidence="2" type="ORF">VQ7734_02530</name>
</gene>
<feature type="domain" description="N-acetyltransferase" evidence="1">
    <location>
        <begin position="3"/>
        <end position="146"/>
    </location>
</feature>
<name>A0A1M7YVY4_9VIBR</name>
<dbReference type="InterPro" id="IPR000182">
    <property type="entry name" value="GNAT_dom"/>
</dbReference>
<evidence type="ECO:0000313" key="3">
    <source>
        <dbReference type="Proteomes" id="UP000184600"/>
    </source>
</evidence>
<dbReference type="RefSeq" id="WP_073583053.1">
    <property type="nucleotide sequence ID" value="NZ_AP024897.1"/>
</dbReference>
<organism evidence="2 3">
    <name type="scientific">Vibrio quintilis</name>
    <dbReference type="NCBI Taxonomy" id="1117707"/>
    <lineage>
        <taxon>Bacteria</taxon>
        <taxon>Pseudomonadati</taxon>
        <taxon>Pseudomonadota</taxon>
        <taxon>Gammaproteobacteria</taxon>
        <taxon>Vibrionales</taxon>
        <taxon>Vibrionaceae</taxon>
        <taxon>Vibrio</taxon>
    </lineage>
</organism>
<reference evidence="3" key="1">
    <citation type="submission" date="2016-12" db="EMBL/GenBank/DDBJ databases">
        <authorList>
            <person name="Rodrigo-Torres L."/>
            <person name="Arahal R.D."/>
            <person name="Lucena T."/>
        </authorList>
    </citation>
    <scope>NUCLEOTIDE SEQUENCE [LARGE SCALE GENOMIC DNA]</scope>
</reference>
<dbReference type="Gene3D" id="3.40.630.30">
    <property type="match status" value="1"/>
</dbReference>